<sequence length="457" mass="48838">MGKVRHAVKLPLALIPKPKPRPHAASPSTPPPPPRAPPPAHPPANPAKPCKKPQGTSKRSTALPHAAAPAVQEERKPIRTPADLAAAIRAAAAADVDAAAALALSAPPDVPLPTHSLALLLRHLATTRSVFAARGLLDKLHPAGEEDGAPRPNPAPRGALLALADAVCHRGGLREISSVLPVLRDHGVRADAHLYNALMKAHVAADDPGAVLRVFRQMRGDGVDPDLVTYNTLIFGLARAGMVAKARAFLDAMAAEGLLPDVITYTSLMNGMCVQGDALGALKLLEEMEAKGCQPNERTYNTLLMGLCKNKKLDKAVEVYRSMVAAGMKLESPAYASYVRALCRSGSVADAYEVFDYAIQTKSFTEPIFLVAHELNMGLCNHKKLDKAVEVYKSVEVAGMKLESSAYASFVRALCRSGSVAGVYEAFDYAIQTKSFTEVTAYSELENSIKWLRKMKS</sequence>
<gene>
    <name evidence="6" type="ORF">NCGR_LOCUS35858</name>
</gene>
<dbReference type="InterPro" id="IPR002885">
    <property type="entry name" value="PPR_rpt"/>
</dbReference>
<dbReference type="GO" id="GO:0010019">
    <property type="term" value="P:chloroplast-nucleus signaling pathway"/>
    <property type="evidence" value="ECO:0007669"/>
    <property type="project" value="TreeGrafter"/>
</dbReference>
<feature type="repeat" description="PPR" evidence="4">
    <location>
        <begin position="191"/>
        <end position="225"/>
    </location>
</feature>
<feature type="repeat" description="PPR" evidence="4">
    <location>
        <begin position="296"/>
        <end position="330"/>
    </location>
</feature>
<dbReference type="PANTHER" id="PTHR47936:SF1">
    <property type="entry name" value="PENTATRICOPEPTIDE REPEAT-CONTAINING PROTEIN GUN1, CHLOROPLASTIC"/>
    <property type="match status" value="1"/>
</dbReference>
<dbReference type="NCBIfam" id="TIGR00756">
    <property type="entry name" value="PPR"/>
    <property type="match status" value="4"/>
</dbReference>
<accession>A0A811Q7Y8</accession>
<dbReference type="Gene3D" id="1.25.40.10">
    <property type="entry name" value="Tetratricopeptide repeat domain"/>
    <property type="match status" value="3"/>
</dbReference>
<evidence type="ECO:0000256" key="3">
    <source>
        <dbReference type="ARBA" id="ARBA00022946"/>
    </source>
</evidence>
<evidence type="ECO:0000313" key="6">
    <source>
        <dbReference type="EMBL" id="CAD6252131.1"/>
    </source>
</evidence>
<comment type="caution">
    <text evidence="6">The sequence shown here is derived from an EMBL/GenBank/DDBJ whole genome shotgun (WGS) entry which is preliminary data.</text>
</comment>
<evidence type="ECO:0000313" key="7">
    <source>
        <dbReference type="Proteomes" id="UP000604825"/>
    </source>
</evidence>
<dbReference type="PROSITE" id="PS51375">
    <property type="entry name" value="PPR"/>
    <property type="match status" value="4"/>
</dbReference>
<dbReference type="GO" id="GO:0031930">
    <property type="term" value="P:mitochondria-nucleus signaling pathway"/>
    <property type="evidence" value="ECO:0007669"/>
    <property type="project" value="TreeGrafter"/>
</dbReference>
<keyword evidence="2" id="KW-0677">Repeat</keyword>
<feature type="repeat" description="PPR" evidence="4">
    <location>
        <begin position="226"/>
        <end position="260"/>
    </location>
</feature>
<comment type="similarity">
    <text evidence="1">Belongs to the PPR family. P subfamily.</text>
</comment>
<feature type="repeat" description="PPR" evidence="4">
    <location>
        <begin position="261"/>
        <end position="295"/>
    </location>
</feature>
<evidence type="ECO:0000256" key="2">
    <source>
        <dbReference type="ARBA" id="ARBA00022737"/>
    </source>
</evidence>
<evidence type="ECO:0000256" key="1">
    <source>
        <dbReference type="ARBA" id="ARBA00007626"/>
    </source>
</evidence>
<dbReference type="AlphaFoldDB" id="A0A811Q7Y8"/>
<evidence type="ECO:0008006" key="8">
    <source>
        <dbReference type="Google" id="ProtNLM"/>
    </source>
</evidence>
<feature type="region of interest" description="Disordered" evidence="5">
    <location>
        <begin position="1"/>
        <end position="78"/>
    </location>
</feature>
<dbReference type="GO" id="GO:0009507">
    <property type="term" value="C:chloroplast"/>
    <property type="evidence" value="ECO:0007669"/>
    <property type="project" value="TreeGrafter"/>
</dbReference>
<evidence type="ECO:0000256" key="5">
    <source>
        <dbReference type="SAM" id="MobiDB-lite"/>
    </source>
</evidence>
<dbReference type="OrthoDB" id="185373at2759"/>
<evidence type="ECO:0000256" key="4">
    <source>
        <dbReference type="PROSITE-ProRule" id="PRU00708"/>
    </source>
</evidence>
<dbReference type="EMBL" id="CAJGYO010000008">
    <property type="protein sequence ID" value="CAD6252131.1"/>
    <property type="molecule type" value="Genomic_DNA"/>
</dbReference>
<dbReference type="InterPro" id="IPR011990">
    <property type="entry name" value="TPR-like_helical_dom_sf"/>
</dbReference>
<proteinExistence type="inferred from homology"/>
<keyword evidence="7" id="KW-1185">Reference proteome</keyword>
<dbReference type="Pfam" id="PF13041">
    <property type="entry name" value="PPR_2"/>
    <property type="match status" value="2"/>
</dbReference>
<protein>
    <recommendedName>
        <fullName evidence="8">Pentatricopeptide repeat-containing protein</fullName>
    </recommendedName>
</protein>
<dbReference type="PANTHER" id="PTHR47936">
    <property type="entry name" value="PPR_LONG DOMAIN-CONTAINING PROTEIN"/>
    <property type="match status" value="1"/>
</dbReference>
<organism evidence="6 7">
    <name type="scientific">Miscanthus lutarioriparius</name>
    <dbReference type="NCBI Taxonomy" id="422564"/>
    <lineage>
        <taxon>Eukaryota</taxon>
        <taxon>Viridiplantae</taxon>
        <taxon>Streptophyta</taxon>
        <taxon>Embryophyta</taxon>
        <taxon>Tracheophyta</taxon>
        <taxon>Spermatophyta</taxon>
        <taxon>Magnoliopsida</taxon>
        <taxon>Liliopsida</taxon>
        <taxon>Poales</taxon>
        <taxon>Poaceae</taxon>
        <taxon>PACMAD clade</taxon>
        <taxon>Panicoideae</taxon>
        <taxon>Andropogonodae</taxon>
        <taxon>Andropogoneae</taxon>
        <taxon>Saccharinae</taxon>
        <taxon>Miscanthus</taxon>
    </lineage>
</organism>
<dbReference type="Proteomes" id="UP000604825">
    <property type="component" value="Unassembled WGS sequence"/>
</dbReference>
<feature type="compositionally biased region" description="Pro residues" evidence="5">
    <location>
        <begin position="28"/>
        <end position="46"/>
    </location>
</feature>
<reference evidence="6" key="1">
    <citation type="submission" date="2020-10" db="EMBL/GenBank/DDBJ databases">
        <authorList>
            <person name="Han B."/>
            <person name="Lu T."/>
            <person name="Zhao Q."/>
            <person name="Huang X."/>
            <person name="Zhao Y."/>
        </authorList>
    </citation>
    <scope>NUCLEOTIDE SEQUENCE</scope>
</reference>
<name>A0A811Q7Y8_9POAL</name>
<keyword evidence="3" id="KW-0809">Transit peptide</keyword>